<dbReference type="InParanoid" id="A0A2K1IBL7"/>
<dbReference type="Gramene" id="Pp3c26_2900V3.1">
    <property type="protein sequence ID" value="Pp3c26_2900V3.1"/>
    <property type="gene ID" value="Pp3c26_2900"/>
</dbReference>
<accession>A0A2K1IBL7</accession>
<dbReference type="AlphaFoldDB" id="A0A2K1IBL7"/>
<protein>
    <recommendedName>
        <fullName evidence="5">Reverse transcriptase Ty1/copia-type domain-containing protein</fullName>
    </recommendedName>
</protein>
<dbReference type="PROSITE" id="PS51257">
    <property type="entry name" value="PROKAR_LIPOPROTEIN"/>
    <property type="match status" value="1"/>
</dbReference>
<keyword evidence="1" id="KW-0472">Membrane</keyword>
<keyword evidence="1" id="KW-0812">Transmembrane</keyword>
<dbReference type="EnsemblPlants" id="Pp3c26_2900V3.1">
    <property type="protein sequence ID" value="Pp3c26_2900V3.1"/>
    <property type="gene ID" value="Pp3c26_2900"/>
</dbReference>
<reference evidence="2 4" key="1">
    <citation type="journal article" date="2008" name="Science">
        <title>The Physcomitrella genome reveals evolutionary insights into the conquest of land by plants.</title>
        <authorList>
            <person name="Rensing S."/>
            <person name="Lang D."/>
            <person name="Zimmer A."/>
            <person name="Terry A."/>
            <person name="Salamov A."/>
            <person name="Shapiro H."/>
            <person name="Nishiyama T."/>
            <person name="Perroud P.-F."/>
            <person name="Lindquist E."/>
            <person name="Kamisugi Y."/>
            <person name="Tanahashi T."/>
            <person name="Sakakibara K."/>
            <person name="Fujita T."/>
            <person name="Oishi K."/>
            <person name="Shin-I T."/>
            <person name="Kuroki Y."/>
            <person name="Toyoda A."/>
            <person name="Suzuki Y."/>
            <person name="Hashimoto A."/>
            <person name="Yamaguchi K."/>
            <person name="Sugano A."/>
            <person name="Kohara Y."/>
            <person name="Fujiyama A."/>
            <person name="Anterola A."/>
            <person name="Aoki S."/>
            <person name="Ashton N."/>
            <person name="Barbazuk W.B."/>
            <person name="Barker E."/>
            <person name="Bennetzen J."/>
            <person name="Bezanilla M."/>
            <person name="Blankenship R."/>
            <person name="Cho S.H."/>
            <person name="Dutcher S."/>
            <person name="Estelle M."/>
            <person name="Fawcett J.A."/>
            <person name="Gundlach H."/>
            <person name="Hanada K."/>
            <person name="Heyl A."/>
            <person name="Hicks K.A."/>
            <person name="Hugh J."/>
            <person name="Lohr M."/>
            <person name="Mayer K."/>
            <person name="Melkozernov A."/>
            <person name="Murata T."/>
            <person name="Nelson D."/>
            <person name="Pils B."/>
            <person name="Prigge M."/>
            <person name="Reiss B."/>
            <person name="Renner T."/>
            <person name="Rombauts S."/>
            <person name="Rushton P."/>
            <person name="Sanderfoot A."/>
            <person name="Schween G."/>
            <person name="Shiu S.-H."/>
            <person name="Stueber K."/>
            <person name="Theodoulou F.L."/>
            <person name="Tu H."/>
            <person name="Van de Peer Y."/>
            <person name="Verrier P.J."/>
            <person name="Waters E."/>
            <person name="Wood A."/>
            <person name="Yang L."/>
            <person name="Cove D."/>
            <person name="Cuming A."/>
            <person name="Hasebe M."/>
            <person name="Lucas S."/>
            <person name="Mishler D.B."/>
            <person name="Reski R."/>
            <person name="Grigoriev I."/>
            <person name="Quatrano R.S."/>
            <person name="Boore J.L."/>
        </authorList>
    </citation>
    <scope>NUCLEOTIDE SEQUENCE [LARGE SCALE GENOMIC DNA]</scope>
    <source>
        <strain evidence="3 4">cv. Gransden 2004</strain>
    </source>
</reference>
<proteinExistence type="predicted"/>
<reference evidence="2 4" key="2">
    <citation type="journal article" date="2018" name="Plant J.">
        <title>The Physcomitrella patens chromosome-scale assembly reveals moss genome structure and evolution.</title>
        <authorList>
            <person name="Lang D."/>
            <person name="Ullrich K.K."/>
            <person name="Murat F."/>
            <person name="Fuchs J."/>
            <person name="Jenkins J."/>
            <person name="Haas F.B."/>
            <person name="Piednoel M."/>
            <person name="Gundlach H."/>
            <person name="Van Bel M."/>
            <person name="Meyberg R."/>
            <person name="Vives C."/>
            <person name="Morata J."/>
            <person name="Symeonidi A."/>
            <person name="Hiss M."/>
            <person name="Muchero W."/>
            <person name="Kamisugi Y."/>
            <person name="Saleh O."/>
            <person name="Blanc G."/>
            <person name="Decker E.L."/>
            <person name="van Gessel N."/>
            <person name="Grimwood J."/>
            <person name="Hayes R.D."/>
            <person name="Graham S.W."/>
            <person name="Gunter L.E."/>
            <person name="McDaniel S.F."/>
            <person name="Hoernstein S.N.W."/>
            <person name="Larsson A."/>
            <person name="Li F.W."/>
            <person name="Perroud P.F."/>
            <person name="Phillips J."/>
            <person name="Ranjan P."/>
            <person name="Rokshar D.S."/>
            <person name="Rothfels C.J."/>
            <person name="Schneider L."/>
            <person name="Shu S."/>
            <person name="Stevenson D.W."/>
            <person name="Thummler F."/>
            <person name="Tillich M."/>
            <person name="Villarreal Aguilar J.C."/>
            <person name="Widiez T."/>
            <person name="Wong G.K."/>
            <person name="Wymore A."/>
            <person name="Zhang Y."/>
            <person name="Zimmer A.D."/>
            <person name="Quatrano R.S."/>
            <person name="Mayer K.F.X."/>
            <person name="Goodstein D."/>
            <person name="Casacuberta J.M."/>
            <person name="Vandepoele K."/>
            <person name="Reski R."/>
            <person name="Cuming A.C."/>
            <person name="Tuskan G.A."/>
            <person name="Maumus F."/>
            <person name="Salse J."/>
            <person name="Schmutz J."/>
            <person name="Rensing S.A."/>
        </authorList>
    </citation>
    <scope>NUCLEOTIDE SEQUENCE [LARGE SCALE GENOMIC DNA]</scope>
    <source>
        <strain evidence="3 4">cv. Gransden 2004</strain>
    </source>
</reference>
<dbReference type="EMBL" id="ABEU02000026">
    <property type="protein sequence ID" value="PNR26672.1"/>
    <property type="molecule type" value="Genomic_DNA"/>
</dbReference>
<gene>
    <name evidence="2" type="ORF">PHYPA_030153</name>
</gene>
<evidence type="ECO:0000313" key="4">
    <source>
        <dbReference type="Proteomes" id="UP000006727"/>
    </source>
</evidence>
<keyword evidence="1" id="KW-1133">Transmembrane helix</keyword>
<organism evidence="2">
    <name type="scientific">Physcomitrium patens</name>
    <name type="common">Spreading-leaved earth moss</name>
    <name type="synonym">Physcomitrella patens</name>
    <dbReference type="NCBI Taxonomy" id="3218"/>
    <lineage>
        <taxon>Eukaryota</taxon>
        <taxon>Viridiplantae</taxon>
        <taxon>Streptophyta</taxon>
        <taxon>Embryophyta</taxon>
        <taxon>Bryophyta</taxon>
        <taxon>Bryophytina</taxon>
        <taxon>Bryopsida</taxon>
        <taxon>Funariidae</taxon>
        <taxon>Funariales</taxon>
        <taxon>Funariaceae</taxon>
        <taxon>Physcomitrium</taxon>
    </lineage>
</organism>
<evidence type="ECO:0000313" key="3">
    <source>
        <dbReference type="EnsemblPlants" id="Pp3c26_2900V3.1"/>
    </source>
</evidence>
<dbReference type="Proteomes" id="UP000006727">
    <property type="component" value="Chromosome 26"/>
</dbReference>
<evidence type="ECO:0008006" key="5">
    <source>
        <dbReference type="Google" id="ProtNLM"/>
    </source>
</evidence>
<feature type="transmembrane region" description="Helical" evidence="1">
    <location>
        <begin position="20"/>
        <end position="39"/>
    </location>
</feature>
<keyword evidence="4" id="KW-1185">Reference proteome</keyword>
<name>A0A2K1IBL7_PHYPA</name>
<reference evidence="3" key="3">
    <citation type="submission" date="2020-12" db="UniProtKB">
        <authorList>
            <consortium name="EnsemblPlants"/>
        </authorList>
    </citation>
    <scope>IDENTIFICATION</scope>
</reference>
<feature type="transmembrane region" description="Helical" evidence="1">
    <location>
        <begin position="51"/>
        <end position="71"/>
    </location>
</feature>
<sequence>MLVNVKKVYHILNFEVDICYSILGYIFFLSCRTISWHLIWQWSTVFSNIEVEYMTMTTATSKVIWLCYFLYDLMQDEILRTLTSIYCNNQSTLTLVDTKKFYSYTK</sequence>
<evidence type="ECO:0000313" key="2">
    <source>
        <dbReference type="EMBL" id="PNR26672.1"/>
    </source>
</evidence>
<evidence type="ECO:0000256" key="1">
    <source>
        <dbReference type="SAM" id="Phobius"/>
    </source>
</evidence>